<keyword evidence="2" id="KW-1185">Reference proteome</keyword>
<proteinExistence type="predicted"/>
<gene>
    <name evidence="1" type="ORF">ON006_13260</name>
</gene>
<dbReference type="AlphaFoldDB" id="A0A9E8NHS8"/>
<dbReference type="KEGG" id="dpf:ON006_13260"/>
<dbReference type="Proteomes" id="UP001164653">
    <property type="component" value="Chromosome"/>
</dbReference>
<reference evidence="1" key="1">
    <citation type="submission" date="2022-11" db="EMBL/GenBank/DDBJ databases">
        <title>Dyadobacter pollutisoli sp. nov., isolated from plastic dumped soil.</title>
        <authorList>
            <person name="Kim J.M."/>
            <person name="Kim K.R."/>
            <person name="Lee J.K."/>
            <person name="Hao L."/>
            <person name="Jeon C.O."/>
        </authorList>
    </citation>
    <scope>NUCLEOTIDE SEQUENCE</scope>
    <source>
        <strain evidence="1">U1</strain>
    </source>
</reference>
<protein>
    <submittedName>
        <fullName evidence="1">Uncharacterized protein</fullName>
    </submittedName>
</protein>
<evidence type="ECO:0000313" key="1">
    <source>
        <dbReference type="EMBL" id="WAC14906.1"/>
    </source>
</evidence>
<organism evidence="1 2">
    <name type="scientific">Dyadobacter pollutisoli</name>
    <dbReference type="NCBI Taxonomy" id="2910158"/>
    <lineage>
        <taxon>Bacteria</taxon>
        <taxon>Pseudomonadati</taxon>
        <taxon>Bacteroidota</taxon>
        <taxon>Cytophagia</taxon>
        <taxon>Cytophagales</taxon>
        <taxon>Spirosomataceae</taxon>
        <taxon>Dyadobacter</taxon>
    </lineage>
</organism>
<dbReference type="RefSeq" id="WP_244820273.1">
    <property type="nucleotide sequence ID" value="NZ_CP112998.1"/>
</dbReference>
<name>A0A9E8NHS8_9BACT</name>
<dbReference type="EMBL" id="CP112998">
    <property type="protein sequence ID" value="WAC14906.1"/>
    <property type="molecule type" value="Genomic_DNA"/>
</dbReference>
<evidence type="ECO:0000313" key="2">
    <source>
        <dbReference type="Proteomes" id="UP001164653"/>
    </source>
</evidence>
<accession>A0A9E8NHS8</accession>
<sequence>MGKDEKKLFGKKKGAKKALDEISKGANKVIGENIHGGWVEIMSERIDGEKKLGDE</sequence>